<evidence type="ECO:0000313" key="5">
    <source>
        <dbReference type="EMBL" id="KAK7925852.1"/>
    </source>
</evidence>
<dbReference type="InterPro" id="IPR013783">
    <property type="entry name" value="Ig-like_fold"/>
</dbReference>
<keyword evidence="2" id="KW-0812">Transmembrane</keyword>
<dbReference type="InterPro" id="IPR007110">
    <property type="entry name" value="Ig-like_dom"/>
</dbReference>
<dbReference type="Proteomes" id="UP001460270">
    <property type="component" value="Unassembled WGS sequence"/>
</dbReference>
<dbReference type="InterPro" id="IPR003599">
    <property type="entry name" value="Ig_sub"/>
</dbReference>
<dbReference type="AlphaFoldDB" id="A0AAW0PRP2"/>
<feature type="signal peptide" evidence="3">
    <location>
        <begin position="1"/>
        <end position="32"/>
    </location>
</feature>
<evidence type="ECO:0000256" key="1">
    <source>
        <dbReference type="SAM" id="MobiDB-lite"/>
    </source>
</evidence>
<gene>
    <name evidence="5" type="ORF">WMY93_008162</name>
</gene>
<feature type="region of interest" description="Disordered" evidence="1">
    <location>
        <begin position="446"/>
        <end position="478"/>
    </location>
</feature>
<feature type="domain" description="Ig-like" evidence="4">
    <location>
        <begin position="235"/>
        <end position="307"/>
    </location>
</feature>
<feature type="compositionally biased region" description="Basic residues" evidence="1">
    <location>
        <begin position="458"/>
        <end position="478"/>
    </location>
</feature>
<dbReference type="GO" id="GO:0070374">
    <property type="term" value="P:positive regulation of ERK1 and ERK2 cascade"/>
    <property type="evidence" value="ECO:0007669"/>
    <property type="project" value="TreeGrafter"/>
</dbReference>
<accession>A0AAW0PRP2</accession>
<dbReference type="CDD" id="cd00096">
    <property type="entry name" value="Ig"/>
    <property type="match status" value="1"/>
</dbReference>
<dbReference type="InterPro" id="IPR036179">
    <property type="entry name" value="Ig-like_dom_sf"/>
</dbReference>
<dbReference type="GO" id="GO:0042289">
    <property type="term" value="F:MHC class II protein binding"/>
    <property type="evidence" value="ECO:0007669"/>
    <property type="project" value="TreeGrafter"/>
</dbReference>
<reference evidence="6" key="1">
    <citation type="submission" date="2024-04" db="EMBL/GenBank/DDBJ databases">
        <title>Salinicola lusitanus LLJ914,a marine bacterium isolated from the Okinawa Trough.</title>
        <authorList>
            <person name="Li J."/>
        </authorList>
    </citation>
    <scope>NUCLEOTIDE SEQUENCE [LARGE SCALE GENOMIC DNA]</scope>
</reference>
<dbReference type="GO" id="GO:1990782">
    <property type="term" value="F:protein tyrosine kinase binding"/>
    <property type="evidence" value="ECO:0007669"/>
    <property type="project" value="TreeGrafter"/>
</dbReference>
<keyword evidence="6" id="KW-1185">Reference proteome</keyword>
<dbReference type="GO" id="GO:0035723">
    <property type="term" value="P:interleukin-15-mediated signaling pathway"/>
    <property type="evidence" value="ECO:0007669"/>
    <property type="project" value="TreeGrafter"/>
</dbReference>
<evidence type="ECO:0000256" key="2">
    <source>
        <dbReference type="SAM" id="Phobius"/>
    </source>
</evidence>
<dbReference type="EMBL" id="JBBPFD010000005">
    <property type="protein sequence ID" value="KAK7925852.1"/>
    <property type="molecule type" value="Genomic_DNA"/>
</dbReference>
<dbReference type="PANTHER" id="PTHR11422">
    <property type="entry name" value="T-CELL SURFACE GLYCOPROTEIN CD4"/>
    <property type="match status" value="1"/>
</dbReference>
<dbReference type="PROSITE" id="PS50835">
    <property type="entry name" value="IG_LIKE"/>
    <property type="match status" value="2"/>
</dbReference>
<feature type="compositionally biased region" description="Basic and acidic residues" evidence="1">
    <location>
        <begin position="446"/>
        <end position="457"/>
    </location>
</feature>
<comment type="caution">
    <text evidence="5">The sequence shown here is derived from an EMBL/GenBank/DDBJ whole genome shotgun (WGS) entry which is preliminary data.</text>
</comment>
<proteinExistence type="predicted"/>
<name>A0AAW0PRP2_9GOBI</name>
<sequence length="478" mass="54777">MSSLRHRSNMELNNVFVVFSLCLLQLRGGVCSDRIYYYNRTGADVTLTCDDVKHLGPKCSTVIWGFYSRELLKYTDLIWNGQIQNSLWSSRLTLNSDCSVTIKNIIEEDYGEYFCGAVNSTKSNTYIYLNVLSVEPSFSQASPGRITLQCTLWKYPFSSCEPDSFRWLDINELVLSGDGITQQNCQSNLTVKLQNPQLFTCQYLENGSVLVSAEENLKDKSGVCLGDFYYYSQTGADVTLTCDAVKHHGPNCSTVIWRHYSRQLMLTYLIWNGQIQNSLWSSRLTLSLDCAVTIRNITEADYGQYFCGDWDSQKYEYESQTHIFLSILSVKPNFSQASPGHLTLHCTLWKFHSLPPCEPDSFRWLDINGLVLSDGVTQQNCQSNLTVKLQNPQLFTCQYLKNESVLVSAEENLKGKSDWWWFLVLKALGWAALIGSAVIVSICTRDKKKESEKERGRRKERRKRKRRERGKGREKRGE</sequence>
<dbReference type="GO" id="GO:0009897">
    <property type="term" value="C:external side of plasma membrane"/>
    <property type="evidence" value="ECO:0007669"/>
    <property type="project" value="TreeGrafter"/>
</dbReference>
<protein>
    <recommendedName>
        <fullName evidence="4">Ig-like domain-containing protein</fullName>
    </recommendedName>
</protein>
<evidence type="ECO:0000313" key="6">
    <source>
        <dbReference type="Proteomes" id="UP001460270"/>
    </source>
</evidence>
<feature type="domain" description="Ig-like" evidence="4">
    <location>
        <begin position="42"/>
        <end position="127"/>
    </location>
</feature>
<dbReference type="PANTHER" id="PTHR11422:SF5">
    <property type="entry name" value="DIVERSE IMMUNOGLOBULIN DOMAIN-CONTAINING PROTEIN 1.1 ISOFORM X1-RELATED"/>
    <property type="match status" value="1"/>
</dbReference>
<dbReference type="GO" id="GO:0045121">
    <property type="term" value="C:membrane raft"/>
    <property type="evidence" value="ECO:0007669"/>
    <property type="project" value="TreeGrafter"/>
</dbReference>
<dbReference type="GO" id="GO:0042110">
    <property type="term" value="P:T cell activation"/>
    <property type="evidence" value="ECO:0007669"/>
    <property type="project" value="TreeGrafter"/>
</dbReference>
<dbReference type="Gene3D" id="2.60.40.10">
    <property type="entry name" value="Immunoglobulins"/>
    <property type="match status" value="2"/>
</dbReference>
<dbReference type="SUPFAM" id="SSF48726">
    <property type="entry name" value="Immunoglobulin"/>
    <property type="match status" value="2"/>
</dbReference>
<feature type="transmembrane region" description="Helical" evidence="2">
    <location>
        <begin position="419"/>
        <end position="443"/>
    </location>
</feature>
<dbReference type="SMART" id="SM00409">
    <property type="entry name" value="IG"/>
    <property type="match status" value="2"/>
</dbReference>
<evidence type="ECO:0000256" key="3">
    <source>
        <dbReference type="SAM" id="SignalP"/>
    </source>
</evidence>
<feature type="chain" id="PRO_5043474736" description="Ig-like domain-containing protein" evidence="3">
    <location>
        <begin position="33"/>
        <end position="478"/>
    </location>
</feature>
<keyword evidence="2" id="KW-0472">Membrane</keyword>
<keyword evidence="2" id="KW-1133">Transmembrane helix</keyword>
<evidence type="ECO:0000259" key="4">
    <source>
        <dbReference type="PROSITE" id="PS50835"/>
    </source>
</evidence>
<keyword evidence="3" id="KW-0732">Signal</keyword>
<organism evidence="5 6">
    <name type="scientific">Mugilogobius chulae</name>
    <name type="common">yellowstripe goby</name>
    <dbReference type="NCBI Taxonomy" id="88201"/>
    <lineage>
        <taxon>Eukaryota</taxon>
        <taxon>Metazoa</taxon>
        <taxon>Chordata</taxon>
        <taxon>Craniata</taxon>
        <taxon>Vertebrata</taxon>
        <taxon>Euteleostomi</taxon>
        <taxon>Actinopterygii</taxon>
        <taxon>Neopterygii</taxon>
        <taxon>Teleostei</taxon>
        <taxon>Neoteleostei</taxon>
        <taxon>Acanthomorphata</taxon>
        <taxon>Gobiaria</taxon>
        <taxon>Gobiiformes</taxon>
        <taxon>Gobioidei</taxon>
        <taxon>Gobiidae</taxon>
        <taxon>Gobionellinae</taxon>
        <taxon>Mugilogobius</taxon>
    </lineage>
</organism>